<feature type="transmembrane region" description="Helical" evidence="11">
    <location>
        <begin position="188"/>
        <end position="209"/>
    </location>
</feature>
<evidence type="ECO:0000256" key="1">
    <source>
        <dbReference type="ARBA" id="ARBA00004141"/>
    </source>
</evidence>
<accession>A0ABM7P0K5</accession>
<dbReference type="PRINTS" id="PR00123">
    <property type="entry name" value="ATPASEA"/>
</dbReference>
<evidence type="ECO:0000256" key="11">
    <source>
        <dbReference type="HAMAP-Rule" id="MF_01393"/>
    </source>
</evidence>
<feature type="transmembrane region" description="Helical" evidence="11">
    <location>
        <begin position="216"/>
        <end position="237"/>
    </location>
</feature>
<keyword evidence="8 11" id="KW-0406">Ion transport</keyword>
<organism evidence="14 15">
    <name type="scientific">Prevotella herbatica</name>
    <dbReference type="NCBI Taxonomy" id="2801997"/>
    <lineage>
        <taxon>Bacteria</taxon>
        <taxon>Pseudomonadati</taxon>
        <taxon>Bacteroidota</taxon>
        <taxon>Bacteroidia</taxon>
        <taxon>Bacteroidales</taxon>
        <taxon>Prevotellaceae</taxon>
        <taxon>Prevotella</taxon>
    </lineage>
</organism>
<proteinExistence type="inferred from homology"/>
<evidence type="ECO:0000256" key="3">
    <source>
        <dbReference type="ARBA" id="ARBA00022448"/>
    </source>
</evidence>
<dbReference type="HAMAP" id="MF_01393">
    <property type="entry name" value="ATP_synth_a_bact"/>
    <property type="match status" value="1"/>
</dbReference>
<dbReference type="EMBL" id="AP024484">
    <property type="protein sequence ID" value="BCS86299.1"/>
    <property type="molecule type" value="Genomic_DNA"/>
</dbReference>
<evidence type="ECO:0000256" key="7">
    <source>
        <dbReference type="ARBA" id="ARBA00022989"/>
    </source>
</evidence>
<dbReference type="PANTHER" id="PTHR11410:SF0">
    <property type="entry name" value="ATP SYNTHASE SUBUNIT A"/>
    <property type="match status" value="1"/>
</dbReference>
<evidence type="ECO:0000256" key="2">
    <source>
        <dbReference type="ARBA" id="ARBA00006810"/>
    </source>
</evidence>
<evidence type="ECO:0000256" key="5">
    <source>
        <dbReference type="ARBA" id="ARBA00022692"/>
    </source>
</evidence>
<dbReference type="InterPro" id="IPR045083">
    <property type="entry name" value="ATP_synth_F0_asu_bact/mt"/>
</dbReference>
<dbReference type="SUPFAM" id="SSF81336">
    <property type="entry name" value="F1F0 ATP synthase subunit A"/>
    <property type="match status" value="1"/>
</dbReference>
<feature type="transmembrane region" description="Helical" evidence="11">
    <location>
        <begin position="159"/>
        <end position="176"/>
    </location>
</feature>
<comment type="similarity">
    <text evidence="2 11 12">Belongs to the ATPase A chain family.</text>
</comment>
<feature type="transmembrane region" description="Helical" evidence="11">
    <location>
        <begin position="126"/>
        <end position="147"/>
    </location>
</feature>
<evidence type="ECO:0000256" key="4">
    <source>
        <dbReference type="ARBA" id="ARBA00022547"/>
    </source>
</evidence>
<dbReference type="InterPro" id="IPR035908">
    <property type="entry name" value="F0_ATP_A_sf"/>
</dbReference>
<evidence type="ECO:0000313" key="15">
    <source>
        <dbReference type="Proteomes" id="UP001319045"/>
    </source>
</evidence>
<feature type="chain" id="PRO_5045828288" description="ATP synthase subunit a" evidence="13">
    <location>
        <begin position="23"/>
        <end position="357"/>
    </location>
</feature>
<keyword evidence="6 11" id="KW-0375">Hydrogen ion transport</keyword>
<keyword evidence="13" id="KW-0732">Signal</keyword>
<keyword evidence="7 11" id="KW-1133">Transmembrane helix</keyword>
<keyword evidence="5 11" id="KW-0812">Transmembrane</keyword>
<evidence type="ECO:0000256" key="12">
    <source>
        <dbReference type="RuleBase" id="RU000483"/>
    </source>
</evidence>
<dbReference type="CDD" id="cd00310">
    <property type="entry name" value="ATP-synt_Fo_a_6"/>
    <property type="match status" value="1"/>
</dbReference>
<keyword evidence="10 11" id="KW-0066">ATP synthesis</keyword>
<name>A0ABM7P0K5_9BACT</name>
<evidence type="ECO:0000256" key="9">
    <source>
        <dbReference type="ARBA" id="ARBA00023136"/>
    </source>
</evidence>
<reference evidence="14 15" key="1">
    <citation type="journal article" date="2022" name="Int. J. Syst. Evol. Microbiol.">
        <title>Prevotella herbatica sp. nov., a plant polysaccharide-decomposing anaerobic bacterium isolated from a methanogenic reactor.</title>
        <authorList>
            <person name="Uek A."/>
            <person name="Tonouchi A."/>
            <person name="Kaku N."/>
            <person name="Ueki K."/>
        </authorList>
    </citation>
    <scope>NUCLEOTIDE SEQUENCE [LARGE SCALE GENOMIC DNA]</scope>
    <source>
        <strain evidence="14 15">WR041</strain>
    </source>
</reference>
<comment type="function">
    <text evidence="11 12">Key component of the proton channel; it plays a direct role in the translocation of protons across the membrane.</text>
</comment>
<evidence type="ECO:0000256" key="6">
    <source>
        <dbReference type="ARBA" id="ARBA00022781"/>
    </source>
</evidence>
<dbReference type="RefSeq" id="WP_207153865.1">
    <property type="nucleotide sequence ID" value="NZ_AP024484.1"/>
</dbReference>
<gene>
    <name evidence="11 14" type="primary">atpB</name>
    <name evidence="14" type="ORF">prwr041_21920</name>
</gene>
<keyword evidence="9 11" id="KW-0472">Membrane</keyword>
<dbReference type="Pfam" id="PF00119">
    <property type="entry name" value="ATP-synt_A"/>
    <property type="match status" value="1"/>
</dbReference>
<dbReference type="NCBIfam" id="TIGR01131">
    <property type="entry name" value="ATP_synt_6_or_A"/>
    <property type="match status" value="1"/>
</dbReference>
<feature type="transmembrane region" description="Helical" evidence="11">
    <location>
        <begin position="322"/>
        <end position="350"/>
    </location>
</feature>
<keyword evidence="11" id="KW-1003">Cell membrane</keyword>
<dbReference type="Proteomes" id="UP001319045">
    <property type="component" value="Chromosome"/>
</dbReference>
<keyword evidence="15" id="KW-1185">Reference proteome</keyword>
<keyword evidence="4 11" id="KW-0138">CF(0)</keyword>
<evidence type="ECO:0000256" key="10">
    <source>
        <dbReference type="ARBA" id="ARBA00023310"/>
    </source>
</evidence>
<evidence type="ECO:0000256" key="8">
    <source>
        <dbReference type="ARBA" id="ARBA00023065"/>
    </source>
</evidence>
<feature type="signal peptide" evidence="13">
    <location>
        <begin position="1"/>
        <end position="22"/>
    </location>
</feature>
<evidence type="ECO:0000313" key="14">
    <source>
        <dbReference type="EMBL" id="BCS86299.1"/>
    </source>
</evidence>
<sequence length="357" mass="39462">MNHIKRLLGILMVMLAVLPTFANGKGGDPNIKDVVLEHIKDSYDWHITNIGDKPLVIHLPIIVNSSTGFHVFCSSQFSEVADAKGYRHGPFNLAIASKGDNAGKIVEIDKSGAELRPFDISITKTVAVMFIDVIILLCCILIPARWYKKRKAGDPAPKGFIGFIEMMVMYVVDEIIKPGVGKGYEKYTPYLLTCFFFIFTCNLMGLMPFPPGGGNVTGNITVTFLLALCTFIIVQFSGNKHYWKDIFWPNVPTWLKVPVPVIPVIEFVGVFTKPFALMIRLFANMMAGHAIGLAITCIIFLVASKTAAVFLSMSALSIVMSIFMMCLECLVCFIQAMVFTMLSAVFIGLARAEPEHE</sequence>
<evidence type="ECO:0000256" key="13">
    <source>
        <dbReference type="SAM" id="SignalP"/>
    </source>
</evidence>
<keyword evidence="3 11" id="KW-0813">Transport</keyword>
<dbReference type="InterPro" id="IPR000568">
    <property type="entry name" value="ATP_synth_F0_asu"/>
</dbReference>
<dbReference type="PANTHER" id="PTHR11410">
    <property type="entry name" value="ATP SYNTHASE SUBUNIT A"/>
    <property type="match status" value="1"/>
</dbReference>
<protein>
    <recommendedName>
        <fullName evidence="11 12">ATP synthase subunit a</fullName>
    </recommendedName>
    <alternativeName>
        <fullName evidence="11">ATP synthase F0 sector subunit a</fullName>
    </alternativeName>
    <alternativeName>
        <fullName evidence="11">F-ATPase subunit 6</fullName>
    </alternativeName>
</protein>
<comment type="subcellular location">
    <subcellularLocation>
        <location evidence="11 12">Cell membrane</location>
        <topology evidence="11 12">Multi-pass membrane protein</topology>
    </subcellularLocation>
    <subcellularLocation>
        <location evidence="1">Membrane</location>
        <topology evidence="1">Multi-pass membrane protein</topology>
    </subcellularLocation>
</comment>
<feature type="transmembrane region" description="Helical" evidence="11">
    <location>
        <begin position="291"/>
        <end position="316"/>
    </location>
</feature>
<dbReference type="Gene3D" id="1.20.120.220">
    <property type="entry name" value="ATP synthase, F0 complex, subunit A"/>
    <property type="match status" value="1"/>
</dbReference>